<keyword evidence="5 13" id="KW-0489">Methyltransferase</keyword>
<dbReference type="EMBL" id="MCGN01000008">
    <property type="protein sequence ID" value="ORY94190.1"/>
    <property type="molecule type" value="Genomic_DNA"/>
</dbReference>
<protein>
    <recommendedName>
        <fullName evidence="4">Methylated-DNA--protein-cysteine methyltransferase</fullName>
        <ecNumber evidence="3">2.1.1.63</ecNumber>
    </recommendedName>
    <alternativeName>
        <fullName evidence="9">6-O-methylguanine-DNA methyltransferase</fullName>
    </alternativeName>
    <alternativeName>
        <fullName evidence="10">O-6-methylguanine-DNA-alkyltransferase</fullName>
    </alternativeName>
</protein>
<keyword evidence="6 13" id="KW-0808">Transferase</keyword>
<dbReference type="STRING" id="13706.A0A1X2H6W5"/>
<sequence length="174" mass="19477">MPQLRQSRQTVEVVSPYFKKKTKEAKRVIQTFKALDEEIDLIKDFPLLPDDRLNVINAKTKRKITPFQFKVYDLCAQIPKGQVSTYKAISDALQSSPRAVGQALRTNPYAPLPVPCHRVISATFAIGGFDGGFGDCQLVADKKAKLTKEGCQFDEYTFVANADGTQAIFKDFRV</sequence>
<dbReference type="Proteomes" id="UP000242180">
    <property type="component" value="Unassembled WGS sequence"/>
</dbReference>
<dbReference type="GO" id="GO:0032259">
    <property type="term" value="P:methylation"/>
    <property type="evidence" value="ECO:0007669"/>
    <property type="project" value="UniProtKB-KW"/>
</dbReference>
<evidence type="ECO:0000256" key="3">
    <source>
        <dbReference type="ARBA" id="ARBA00011918"/>
    </source>
</evidence>
<comment type="catalytic activity">
    <reaction evidence="1">
        <text>a 4-O-methyl-thymidine in DNA + L-cysteinyl-[protein] = a thymidine in DNA + S-methyl-L-cysteinyl-[protein]</text>
        <dbReference type="Rhea" id="RHEA:53428"/>
        <dbReference type="Rhea" id="RHEA-COMP:10131"/>
        <dbReference type="Rhea" id="RHEA-COMP:10132"/>
        <dbReference type="Rhea" id="RHEA-COMP:13555"/>
        <dbReference type="Rhea" id="RHEA-COMP:13556"/>
        <dbReference type="ChEBI" id="CHEBI:29950"/>
        <dbReference type="ChEBI" id="CHEBI:82612"/>
        <dbReference type="ChEBI" id="CHEBI:137386"/>
        <dbReference type="ChEBI" id="CHEBI:137387"/>
        <dbReference type="EC" id="2.1.1.63"/>
    </reaction>
</comment>
<evidence type="ECO:0000256" key="1">
    <source>
        <dbReference type="ARBA" id="ARBA00001286"/>
    </source>
</evidence>
<reference evidence="13 14" key="1">
    <citation type="submission" date="2016-07" db="EMBL/GenBank/DDBJ databases">
        <title>Pervasive Adenine N6-methylation of Active Genes in Fungi.</title>
        <authorList>
            <consortium name="DOE Joint Genome Institute"/>
            <person name="Mondo S.J."/>
            <person name="Dannebaum R.O."/>
            <person name="Kuo R.C."/>
            <person name="Labutti K."/>
            <person name="Haridas S."/>
            <person name="Kuo A."/>
            <person name="Salamov A."/>
            <person name="Ahrendt S.R."/>
            <person name="Lipzen A."/>
            <person name="Sullivan W."/>
            <person name="Andreopoulos W.B."/>
            <person name="Clum A."/>
            <person name="Lindquist E."/>
            <person name="Daum C."/>
            <person name="Ramamoorthy G.K."/>
            <person name="Gryganskyi A."/>
            <person name="Culley D."/>
            <person name="Magnuson J.K."/>
            <person name="James T.Y."/>
            <person name="O'Malley M.A."/>
            <person name="Stajich J.E."/>
            <person name="Spatafora J.W."/>
            <person name="Visel A."/>
            <person name="Grigoriev I.V."/>
        </authorList>
    </citation>
    <scope>NUCLEOTIDE SEQUENCE [LARGE SCALE GENOMIC DNA]</scope>
    <source>
        <strain evidence="13 14">NRRL 2496</strain>
    </source>
</reference>
<dbReference type="NCBIfam" id="TIGR00589">
    <property type="entry name" value="ogt"/>
    <property type="match status" value="1"/>
</dbReference>
<evidence type="ECO:0000256" key="4">
    <source>
        <dbReference type="ARBA" id="ARBA00015377"/>
    </source>
</evidence>
<dbReference type="Pfam" id="PF01035">
    <property type="entry name" value="DNA_binding_1"/>
    <property type="match status" value="1"/>
</dbReference>
<evidence type="ECO:0000256" key="11">
    <source>
        <dbReference type="ARBA" id="ARBA00049348"/>
    </source>
</evidence>
<evidence type="ECO:0000256" key="10">
    <source>
        <dbReference type="ARBA" id="ARBA00031621"/>
    </source>
</evidence>
<dbReference type="OMA" id="GFYGEWG"/>
<evidence type="ECO:0000256" key="2">
    <source>
        <dbReference type="ARBA" id="ARBA00008711"/>
    </source>
</evidence>
<evidence type="ECO:0000256" key="6">
    <source>
        <dbReference type="ARBA" id="ARBA00022679"/>
    </source>
</evidence>
<keyword evidence="14" id="KW-1185">Reference proteome</keyword>
<proteinExistence type="inferred from homology"/>
<dbReference type="PROSITE" id="PS00374">
    <property type="entry name" value="MGMT"/>
    <property type="match status" value="1"/>
</dbReference>
<dbReference type="AlphaFoldDB" id="A0A1X2H6W5"/>
<dbReference type="InterPro" id="IPR036388">
    <property type="entry name" value="WH-like_DNA-bd_sf"/>
</dbReference>
<comment type="similarity">
    <text evidence="2">Belongs to the MGMT family.</text>
</comment>
<keyword evidence="8" id="KW-0234">DNA repair</keyword>
<evidence type="ECO:0000256" key="5">
    <source>
        <dbReference type="ARBA" id="ARBA00022603"/>
    </source>
</evidence>
<evidence type="ECO:0000256" key="9">
    <source>
        <dbReference type="ARBA" id="ARBA00030795"/>
    </source>
</evidence>
<evidence type="ECO:0000313" key="13">
    <source>
        <dbReference type="EMBL" id="ORY94190.1"/>
    </source>
</evidence>
<evidence type="ECO:0000256" key="7">
    <source>
        <dbReference type="ARBA" id="ARBA00022763"/>
    </source>
</evidence>
<dbReference type="CDD" id="cd06445">
    <property type="entry name" value="ATase"/>
    <property type="match status" value="1"/>
</dbReference>
<gene>
    <name evidence="13" type="ORF">BCR43DRAFT_517196</name>
</gene>
<dbReference type="PANTHER" id="PTHR10815:SF13">
    <property type="entry name" value="METHYLATED-DNA--PROTEIN-CYSTEINE METHYLTRANSFERASE"/>
    <property type="match status" value="1"/>
</dbReference>
<dbReference type="InParanoid" id="A0A1X2H6W5"/>
<accession>A0A1X2H6W5</accession>
<organism evidence="13 14">
    <name type="scientific">Syncephalastrum racemosum</name>
    <name type="common">Filamentous fungus</name>
    <dbReference type="NCBI Taxonomy" id="13706"/>
    <lineage>
        <taxon>Eukaryota</taxon>
        <taxon>Fungi</taxon>
        <taxon>Fungi incertae sedis</taxon>
        <taxon>Mucoromycota</taxon>
        <taxon>Mucoromycotina</taxon>
        <taxon>Mucoromycetes</taxon>
        <taxon>Mucorales</taxon>
        <taxon>Syncephalastraceae</taxon>
        <taxon>Syncephalastrum</taxon>
    </lineage>
</organism>
<dbReference type="InterPro" id="IPR036217">
    <property type="entry name" value="MethylDNA_cys_MeTrfase_DNAb"/>
</dbReference>
<dbReference type="EC" id="2.1.1.63" evidence="3"/>
<name>A0A1X2H6W5_SYNRA</name>
<dbReference type="PANTHER" id="PTHR10815">
    <property type="entry name" value="METHYLATED-DNA--PROTEIN-CYSTEINE METHYLTRANSFERASE"/>
    <property type="match status" value="1"/>
</dbReference>
<comment type="catalytic activity">
    <reaction evidence="11">
        <text>a 6-O-methyl-2'-deoxyguanosine in DNA + L-cysteinyl-[protein] = S-methyl-L-cysteinyl-[protein] + a 2'-deoxyguanosine in DNA</text>
        <dbReference type="Rhea" id="RHEA:24000"/>
        <dbReference type="Rhea" id="RHEA-COMP:10131"/>
        <dbReference type="Rhea" id="RHEA-COMP:10132"/>
        <dbReference type="Rhea" id="RHEA-COMP:11367"/>
        <dbReference type="Rhea" id="RHEA-COMP:11368"/>
        <dbReference type="ChEBI" id="CHEBI:29950"/>
        <dbReference type="ChEBI" id="CHEBI:82612"/>
        <dbReference type="ChEBI" id="CHEBI:85445"/>
        <dbReference type="ChEBI" id="CHEBI:85448"/>
        <dbReference type="EC" id="2.1.1.63"/>
    </reaction>
</comment>
<dbReference type="OrthoDB" id="1907495at2759"/>
<evidence type="ECO:0000256" key="8">
    <source>
        <dbReference type="ARBA" id="ARBA00023204"/>
    </source>
</evidence>
<dbReference type="InterPro" id="IPR001497">
    <property type="entry name" value="MethylDNA_cys_MeTrfase_AS"/>
</dbReference>
<dbReference type="InterPro" id="IPR014048">
    <property type="entry name" value="MethylDNA_cys_MeTrfase_DNA-bd"/>
</dbReference>
<feature type="domain" description="Methylated-DNA-[protein]-cysteine S-methyltransferase DNA binding" evidence="12">
    <location>
        <begin position="66"/>
        <end position="150"/>
    </location>
</feature>
<evidence type="ECO:0000313" key="14">
    <source>
        <dbReference type="Proteomes" id="UP000242180"/>
    </source>
</evidence>
<comment type="caution">
    <text evidence="13">The sequence shown here is derived from an EMBL/GenBank/DDBJ whole genome shotgun (WGS) entry which is preliminary data.</text>
</comment>
<keyword evidence="7" id="KW-0227">DNA damage</keyword>
<dbReference type="GO" id="GO:0006281">
    <property type="term" value="P:DNA repair"/>
    <property type="evidence" value="ECO:0007669"/>
    <property type="project" value="UniProtKB-KW"/>
</dbReference>
<evidence type="ECO:0000259" key="12">
    <source>
        <dbReference type="Pfam" id="PF01035"/>
    </source>
</evidence>
<dbReference type="SUPFAM" id="SSF46767">
    <property type="entry name" value="Methylated DNA-protein cysteine methyltransferase, C-terminal domain"/>
    <property type="match status" value="1"/>
</dbReference>
<dbReference type="GO" id="GO:0003908">
    <property type="term" value="F:methylated-DNA-[protein]-cysteine S-methyltransferase activity"/>
    <property type="evidence" value="ECO:0007669"/>
    <property type="project" value="UniProtKB-EC"/>
</dbReference>
<dbReference type="Gene3D" id="1.10.10.10">
    <property type="entry name" value="Winged helix-like DNA-binding domain superfamily/Winged helix DNA-binding domain"/>
    <property type="match status" value="1"/>
</dbReference>